<evidence type="ECO:0000313" key="2">
    <source>
        <dbReference type="EMBL" id="MPC85980.1"/>
    </source>
</evidence>
<dbReference type="EMBL" id="VSRR010070191">
    <property type="protein sequence ID" value="MPC85980.1"/>
    <property type="molecule type" value="Genomic_DNA"/>
</dbReference>
<organism evidence="2 3">
    <name type="scientific">Portunus trituberculatus</name>
    <name type="common">Swimming crab</name>
    <name type="synonym">Neptunus trituberculatus</name>
    <dbReference type="NCBI Taxonomy" id="210409"/>
    <lineage>
        <taxon>Eukaryota</taxon>
        <taxon>Metazoa</taxon>
        <taxon>Ecdysozoa</taxon>
        <taxon>Arthropoda</taxon>
        <taxon>Crustacea</taxon>
        <taxon>Multicrustacea</taxon>
        <taxon>Malacostraca</taxon>
        <taxon>Eumalacostraca</taxon>
        <taxon>Eucarida</taxon>
        <taxon>Decapoda</taxon>
        <taxon>Pleocyemata</taxon>
        <taxon>Brachyura</taxon>
        <taxon>Eubrachyura</taxon>
        <taxon>Portunoidea</taxon>
        <taxon>Portunidae</taxon>
        <taxon>Portuninae</taxon>
        <taxon>Portunus</taxon>
    </lineage>
</organism>
<comment type="caution">
    <text evidence="2">The sequence shown here is derived from an EMBL/GenBank/DDBJ whole genome shotgun (WGS) entry which is preliminary data.</text>
</comment>
<name>A0A5B7IN80_PORTR</name>
<protein>
    <submittedName>
        <fullName evidence="2">Uncharacterized protein</fullName>
    </submittedName>
</protein>
<sequence>MRFDGDMGPNMGTTLNEIAYTTNDWKLNSASNTLQVIFRSDRPGYKKICSSSSNSCSRSSNSSSSSNRSSK</sequence>
<dbReference type="AlphaFoldDB" id="A0A5B7IN80"/>
<dbReference type="Proteomes" id="UP000324222">
    <property type="component" value="Unassembled WGS sequence"/>
</dbReference>
<feature type="region of interest" description="Disordered" evidence="1">
    <location>
        <begin position="49"/>
        <end position="71"/>
    </location>
</feature>
<gene>
    <name evidence="2" type="ORF">E2C01_080789</name>
</gene>
<proteinExistence type="predicted"/>
<evidence type="ECO:0000313" key="3">
    <source>
        <dbReference type="Proteomes" id="UP000324222"/>
    </source>
</evidence>
<keyword evidence="3" id="KW-1185">Reference proteome</keyword>
<evidence type="ECO:0000256" key="1">
    <source>
        <dbReference type="SAM" id="MobiDB-lite"/>
    </source>
</evidence>
<reference evidence="2 3" key="1">
    <citation type="submission" date="2019-05" db="EMBL/GenBank/DDBJ databases">
        <title>Another draft genome of Portunus trituberculatus and its Hox gene families provides insights of decapod evolution.</title>
        <authorList>
            <person name="Jeong J.-H."/>
            <person name="Song I."/>
            <person name="Kim S."/>
            <person name="Choi T."/>
            <person name="Kim D."/>
            <person name="Ryu S."/>
            <person name="Kim W."/>
        </authorList>
    </citation>
    <scope>NUCLEOTIDE SEQUENCE [LARGE SCALE GENOMIC DNA]</scope>
    <source>
        <tissue evidence="2">Muscle</tissue>
    </source>
</reference>
<accession>A0A5B7IN80</accession>